<sequence length="87" mass="10031">MQDDILRDLQGLIDFLGTHPELPRPTGVGIGVYDFVKENLEEAQKVARSLGNFTKDTDETFFRLTKTFGKVSIKYVFYRQDICTKRV</sequence>
<proteinExistence type="predicted"/>
<name>A0A0F9CSG0_9ZZZZ</name>
<dbReference type="EMBL" id="LAZR01045182">
    <property type="protein sequence ID" value="KKK99496.1"/>
    <property type="molecule type" value="Genomic_DNA"/>
</dbReference>
<gene>
    <name evidence="1" type="ORF">LCGC14_2632210</name>
</gene>
<feature type="non-terminal residue" evidence="1">
    <location>
        <position position="87"/>
    </location>
</feature>
<dbReference type="AlphaFoldDB" id="A0A0F9CSG0"/>
<organism evidence="1">
    <name type="scientific">marine sediment metagenome</name>
    <dbReference type="NCBI Taxonomy" id="412755"/>
    <lineage>
        <taxon>unclassified sequences</taxon>
        <taxon>metagenomes</taxon>
        <taxon>ecological metagenomes</taxon>
    </lineage>
</organism>
<reference evidence="1" key="1">
    <citation type="journal article" date="2015" name="Nature">
        <title>Complex archaea that bridge the gap between prokaryotes and eukaryotes.</title>
        <authorList>
            <person name="Spang A."/>
            <person name="Saw J.H."/>
            <person name="Jorgensen S.L."/>
            <person name="Zaremba-Niedzwiedzka K."/>
            <person name="Martijn J."/>
            <person name="Lind A.E."/>
            <person name="van Eijk R."/>
            <person name="Schleper C."/>
            <person name="Guy L."/>
            <person name="Ettema T.J."/>
        </authorList>
    </citation>
    <scope>NUCLEOTIDE SEQUENCE</scope>
</reference>
<accession>A0A0F9CSG0</accession>
<evidence type="ECO:0000313" key="1">
    <source>
        <dbReference type="EMBL" id="KKK99496.1"/>
    </source>
</evidence>
<protein>
    <submittedName>
        <fullName evidence="1">Uncharacterized protein</fullName>
    </submittedName>
</protein>
<comment type="caution">
    <text evidence="1">The sequence shown here is derived from an EMBL/GenBank/DDBJ whole genome shotgun (WGS) entry which is preliminary data.</text>
</comment>